<dbReference type="InterPro" id="IPR000086">
    <property type="entry name" value="NUDIX_hydrolase_dom"/>
</dbReference>
<organism evidence="2 3">
    <name type="scientific">Pseudonocardia sediminis</name>
    <dbReference type="NCBI Taxonomy" id="1397368"/>
    <lineage>
        <taxon>Bacteria</taxon>
        <taxon>Bacillati</taxon>
        <taxon>Actinomycetota</taxon>
        <taxon>Actinomycetes</taxon>
        <taxon>Pseudonocardiales</taxon>
        <taxon>Pseudonocardiaceae</taxon>
        <taxon>Pseudonocardia</taxon>
    </lineage>
</organism>
<comment type="caution">
    <text evidence="2">The sequence shown here is derived from an EMBL/GenBank/DDBJ whole genome shotgun (WGS) entry which is preliminary data.</text>
</comment>
<sequence length="133" mass="14534">MAVVLRGADILVSQGRDPVKGETFHRLLGGGIEFGEPAEEALRREMREEIAVELTGVERLGVVENIFVYDGEPGHEIVFLYSATVADPAFYDRDDLGTVLDEGSPVLWLPLQDVVDGRAILYPTGVIDLVRPG</sequence>
<dbReference type="EMBL" id="SHKL01000001">
    <property type="protein sequence ID" value="RZT87398.1"/>
    <property type="molecule type" value="Genomic_DNA"/>
</dbReference>
<gene>
    <name evidence="2" type="ORF">EV383_4319</name>
</gene>
<dbReference type="Proteomes" id="UP000291591">
    <property type="component" value="Unassembled WGS sequence"/>
</dbReference>
<reference evidence="2 3" key="1">
    <citation type="submission" date="2019-02" db="EMBL/GenBank/DDBJ databases">
        <title>Sequencing the genomes of 1000 actinobacteria strains.</title>
        <authorList>
            <person name="Klenk H.-P."/>
        </authorList>
    </citation>
    <scope>NUCLEOTIDE SEQUENCE [LARGE SCALE GENOMIC DNA]</scope>
    <source>
        <strain evidence="2 3">DSM 45779</strain>
    </source>
</reference>
<proteinExistence type="predicted"/>
<evidence type="ECO:0000259" key="1">
    <source>
        <dbReference type="PROSITE" id="PS51462"/>
    </source>
</evidence>
<dbReference type="Pfam" id="PF00293">
    <property type="entry name" value="NUDIX"/>
    <property type="match status" value="1"/>
</dbReference>
<dbReference type="SUPFAM" id="SSF55811">
    <property type="entry name" value="Nudix"/>
    <property type="match status" value="1"/>
</dbReference>
<dbReference type="OrthoDB" id="193829at2"/>
<dbReference type="CDD" id="cd04688">
    <property type="entry name" value="NUDIX_Hydrolase"/>
    <property type="match status" value="1"/>
</dbReference>
<protein>
    <submittedName>
        <fullName evidence="2">NUDIX domain-containing protein</fullName>
    </submittedName>
</protein>
<evidence type="ECO:0000313" key="2">
    <source>
        <dbReference type="EMBL" id="RZT87398.1"/>
    </source>
</evidence>
<keyword evidence="3" id="KW-1185">Reference proteome</keyword>
<dbReference type="InterPro" id="IPR015797">
    <property type="entry name" value="NUDIX_hydrolase-like_dom_sf"/>
</dbReference>
<evidence type="ECO:0000313" key="3">
    <source>
        <dbReference type="Proteomes" id="UP000291591"/>
    </source>
</evidence>
<accession>A0A4Q7V1T4</accession>
<name>A0A4Q7V1T4_PSEST</name>
<dbReference type="Gene3D" id="3.90.79.10">
    <property type="entry name" value="Nucleoside Triphosphate Pyrophosphohydrolase"/>
    <property type="match status" value="1"/>
</dbReference>
<feature type="domain" description="Nudix hydrolase" evidence="1">
    <location>
        <begin position="1"/>
        <end position="133"/>
    </location>
</feature>
<dbReference type="PROSITE" id="PS51462">
    <property type="entry name" value="NUDIX"/>
    <property type="match status" value="1"/>
</dbReference>
<dbReference type="AlphaFoldDB" id="A0A4Q7V1T4"/>